<protein>
    <submittedName>
        <fullName evidence="2">Uncharacterized protein</fullName>
    </submittedName>
</protein>
<comment type="caution">
    <text evidence="2">The sequence shown here is derived from an EMBL/GenBank/DDBJ whole genome shotgun (WGS) entry which is preliminary data.</text>
</comment>
<sequence length="430" mass="47333">MPAGDSNKMKNNGQTNGHAAAAGDNYESGTFTSDSLRIKAPSHSDAFLFTSECVGAGHPGMYFFGRRDYDSILIPAPLRSRSVSCGPERSTGNVEKDTEPRYGCGCENVASELGYSSSSPSHSLLLPKSPLSKATYLNTSVSSSGTATLVLQPLTSGISSADQAVASEDQAEIMTESEAAQFAALEERLRVALEKCSQLDVGYAKQEKELQFYRKEVRRLENDQLLLMGVCLPPYDAELVYRTKVISSTIARACKNNTYERLAVTLILGGTEILDEIVDSIFSDYARYNPLTDDKRRAIQVAALRVLKNNEQGWNSTQLLNNSATLEKEQAWQLPLPGHALPPEERIPELIGLCAERTYERLCFVLLLMGPDFMQDFELAQYSVMWPGFPDEKVDEIQDMVGLVMQQFQAVFGKDRDFATIVDDGPEDAG</sequence>
<name>A0A9X6NJT4_HYPEX</name>
<evidence type="ECO:0000256" key="1">
    <source>
        <dbReference type="SAM" id="MobiDB-lite"/>
    </source>
</evidence>
<dbReference type="AlphaFoldDB" id="A0A9X6NJT4"/>
<evidence type="ECO:0000313" key="2">
    <source>
        <dbReference type="EMBL" id="OWA54076.1"/>
    </source>
</evidence>
<gene>
    <name evidence="2" type="ORF">BV898_18496</name>
</gene>
<dbReference type="EMBL" id="MTYJ01000369">
    <property type="protein sequence ID" value="OWA54076.1"/>
    <property type="molecule type" value="Genomic_DNA"/>
</dbReference>
<dbReference type="Proteomes" id="UP000192578">
    <property type="component" value="Unassembled WGS sequence"/>
</dbReference>
<keyword evidence="3" id="KW-1185">Reference proteome</keyword>
<organism evidence="2 3">
    <name type="scientific">Hypsibius exemplaris</name>
    <name type="common">Freshwater tardigrade</name>
    <dbReference type="NCBI Taxonomy" id="2072580"/>
    <lineage>
        <taxon>Eukaryota</taxon>
        <taxon>Metazoa</taxon>
        <taxon>Ecdysozoa</taxon>
        <taxon>Tardigrada</taxon>
        <taxon>Eutardigrada</taxon>
        <taxon>Parachela</taxon>
        <taxon>Hypsibioidea</taxon>
        <taxon>Hypsibiidae</taxon>
        <taxon>Hypsibius</taxon>
    </lineage>
</organism>
<reference evidence="3" key="1">
    <citation type="submission" date="2017-01" db="EMBL/GenBank/DDBJ databases">
        <title>Comparative genomics of anhydrobiosis in the tardigrade Hypsibius dujardini.</title>
        <authorList>
            <person name="Yoshida Y."/>
            <person name="Koutsovoulos G."/>
            <person name="Laetsch D."/>
            <person name="Stevens L."/>
            <person name="Kumar S."/>
            <person name="Horikawa D."/>
            <person name="Ishino K."/>
            <person name="Komine S."/>
            <person name="Tomita M."/>
            <person name="Blaxter M."/>
            <person name="Arakawa K."/>
        </authorList>
    </citation>
    <scope>NUCLEOTIDE SEQUENCE [LARGE SCALE GENOMIC DNA]</scope>
    <source>
        <strain evidence="3">Z151</strain>
    </source>
</reference>
<evidence type="ECO:0000313" key="3">
    <source>
        <dbReference type="Proteomes" id="UP000192578"/>
    </source>
</evidence>
<feature type="region of interest" description="Disordered" evidence="1">
    <location>
        <begin position="1"/>
        <end position="25"/>
    </location>
</feature>
<accession>A0A9X6NJT4</accession>
<proteinExistence type="predicted"/>